<dbReference type="EMBL" id="CP122566">
    <property type="protein sequence ID" value="WGH93799.1"/>
    <property type="molecule type" value="Genomic_DNA"/>
</dbReference>
<feature type="transmembrane region" description="Helical" evidence="1">
    <location>
        <begin position="117"/>
        <end position="137"/>
    </location>
</feature>
<evidence type="ECO:0000313" key="3">
    <source>
        <dbReference type="Proteomes" id="UP001224674"/>
    </source>
</evidence>
<protein>
    <submittedName>
        <fullName evidence="2">Uncharacterized protein</fullName>
    </submittedName>
</protein>
<sequence length="209" mass="22899">MTIPKSSPKRLDPSTAAEMLSIPHDASPSVIDQATDRTVELISAEGRKSQQHHVRDARRTLTDPEWAARKRVTLGYAGFAVLLLTEVAAFVCAFQLITGWDAFLSIIPEDVTPPENMVFAPLILNILWFAAIIWRPLSPLGGRNQARKLFWSALGLALVADLVVATSVVFSDVDTPYAFSPFITIVIALVLCTTLDLLAKNREEKGGFP</sequence>
<dbReference type="AlphaFoldDB" id="A0AAJ6AKB4"/>
<evidence type="ECO:0000313" key="2">
    <source>
        <dbReference type="EMBL" id="WGH93799.1"/>
    </source>
</evidence>
<gene>
    <name evidence="2" type="ORF">QDX21_03095</name>
</gene>
<dbReference type="Proteomes" id="UP001224674">
    <property type="component" value="Chromosome"/>
</dbReference>
<keyword evidence="1" id="KW-1133">Transmembrane helix</keyword>
<dbReference type="RefSeq" id="WP_279673917.1">
    <property type="nucleotide sequence ID" value="NZ_CP122562.1"/>
</dbReference>
<keyword evidence="1" id="KW-0812">Transmembrane</keyword>
<proteinExistence type="predicted"/>
<feature type="transmembrane region" description="Helical" evidence="1">
    <location>
        <begin position="149"/>
        <end position="171"/>
    </location>
</feature>
<evidence type="ECO:0000256" key="1">
    <source>
        <dbReference type="SAM" id="Phobius"/>
    </source>
</evidence>
<reference evidence="2 3" key="1">
    <citation type="submission" date="2023-03" db="EMBL/GenBank/DDBJ databases">
        <title>Complete genome sequences of several Auritidibacter ignavus strains isolated from ear infections.</title>
        <authorList>
            <person name="Baehr T."/>
            <person name="Baumhoegger A.M."/>
        </authorList>
    </citation>
    <scope>NUCLEOTIDE SEQUENCE [LARGE SCALE GENOMIC DNA]</scope>
    <source>
        <strain evidence="2 3">BABAE-6</strain>
    </source>
</reference>
<accession>A0AAJ6AKB4</accession>
<keyword evidence="3" id="KW-1185">Reference proteome</keyword>
<keyword evidence="1" id="KW-0472">Membrane</keyword>
<name>A0AAJ6AKB4_9MICC</name>
<feature type="transmembrane region" description="Helical" evidence="1">
    <location>
        <begin position="74"/>
        <end position="97"/>
    </location>
</feature>
<feature type="transmembrane region" description="Helical" evidence="1">
    <location>
        <begin position="177"/>
        <end position="199"/>
    </location>
</feature>
<organism evidence="2 3">
    <name type="scientific">Auritidibacter ignavus</name>
    <dbReference type="NCBI Taxonomy" id="678932"/>
    <lineage>
        <taxon>Bacteria</taxon>
        <taxon>Bacillati</taxon>
        <taxon>Actinomycetota</taxon>
        <taxon>Actinomycetes</taxon>
        <taxon>Micrococcales</taxon>
        <taxon>Micrococcaceae</taxon>
        <taxon>Auritidibacter</taxon>
    </lineage>
</organism>